<keyword evidence="9" id="KW-1185">Reference proteome</keyword>
<dbReference type="PROSITE" id="PS51387">
    <property type="entry name" value="FAD_PCMH"/>
    <property type="match status" value="1"/>
</dbReference>
<keyword evidence="3" id="KW-0285">Flavoprotein</keyword>
<dbReference type="AlphaFoldDB" id="E1ZKF4"/>
<dbReference type="STRING" id="554065.E1ZKF4"/>
<feature type="chain" id="PRO_5003156511" description="FAD-binding PCMH-type domain-containing protein" evidence="6">
    <location>
        <begin position="23"/>
        <end position="488"/>
    </location>
</feature>
<dbReference type="SUPFAM" id="SSF56176">
    <property type="entry name" value="FAD-binding/transporter-associated domain-like"/>
    <property type="match status" value="1"/>
</dbReference>
<dbReference type="GO" id="GO:0016491">
    <property type="term" value="F:oxidoreductase activity"/>
    <property type="evidence" value="ECO:0007669"/>
    <property type="project" value="UniProtKB-KW"/>
</dbReference>
<dbReference type="Pfam" id="PF08031">
    <property type="entry name" value="BBE"/>
    <property type="match status" value="1"/>
</dbReference>
<dbReference type="GeneID" id="17353065"/>
<dbReference type="OrthoDB" id="507682at2759"/>
<dbReference type="InterPro" id="IPR006093">
    <property type="entry name" value="Oxy_OxRdtase_FAD_BS"/>
</dbReference>
<accession>E1ZKF4</accession>
<dbReference type="PANTHER" id="PTHR42973:SF39">
    <property type="entry name" value="FAD-BINDING PCMH-TYPE DOMAIN-CONTAINING PROTEIN"/>
    <property type="match status" value="1"/>
</dbReference>
<evidence type="ECO:0000259" key="7">
    <source>
        <dbReference type="PROSITE" id="PS51387"/>
    </source>
</evidence>
<sequence length="488" mass="53110">MLFINSLAGTVVLLGQPQYAHARNLTQNVNMMYNYRQPLMVVYCSSGQDVAAAVAFAAQRRLPLCPRAGGHDSIGASICEGGVVVDVSGMTQINVLPERGEAVLEAGVRFSDLTAALEPHGMAALQGDCADVGIAGYTLGGGWGKLSKSKGLGVDNVVSYTVALADGSLVVANETGEYADLFWAMRGGGHQNFGVLTGLTYKVFPQVEVLTYNATWDAAASPRRAAEVLLTWQDRYLNKPPRALSLYPHFYADKSTGQQLLVMYVIYTNEGPGAEAELKRLVRPLEKLRPQSSAMQRIPAAQLEDLMDALEDTIHDASPPIGVQPALWELKLGQYVAWRLTLEQMRGIVDGWLSWPAFPNNYSGSAFTYAYFEGVEGAIVDVEADATAYVHRSVGFDLVVDTFFLSEAGNAEAAQAWLDELYGDHWASFLSGQAYQNYASDSYQPRRRALEMYFGSNLCRLVAAKRKYDPTQVLSSEQGVPPQLAGCD</sequence>
<dbReference type="RefSeq" id="XP_005845785.1">
    <property type="nucleotide sequence ID" value="XM_005845723.1"/>
</dbReference>
<dbReference type="InterPro" id="IPR050416">
    <property type="entry name" value="FAD-linked_Oxidoreductase"/>
</dbReference>
<keyword evidence="6" id="KW-0732">Signal</keyword>
<dbReference type="EMBL" id="GL433850">
    <property type="protein sequence ID" value="EFN53683.1"/>
    <property type="molecule type" value="Genomic_DNA"/>
</dbReference>
<evidence type="ECO:0000256" key="3">
    <source>
        <dbReference type="ARBA" id="ARBA00022630"/>
    </source>
</evidence>
<dbReference type="KEGG" id="cvr:CHLNCDRAFT_136479"/>
<evidence type="ECO:0000256" key="5">
    <source>
        <dbReference type="ARBA" id="ARBA00023002"/>
    </source>
</evidence>
<organism evidence="9">
    <name type="scientific">Chlorella variabilis</name>
    <name type="common">Green alga</name>
    <dbReference type="NCBI Taxonomy" id="554065"/>
    <lineage>
        <taxon>Eukaryota</taxon>
        <taxon>Viridiplantae</taxon>
        <taxon>Chlorophyta</taxon>
        <taxon>core chlorophytes</taxon>
        <taxon>Trebouxiophyceae</taxon>
        <taxon>Chlorellales</taxon>
        <taxon>Chlorellaceae</taxon>
        <taxon>Chlorella clade</taxon>
        <taxon>Chlorella</taxon>
    </lineage>
</organism>
<proteinExistence type="inferred from homology"/>
<feature type="domain" description="FAD-binding PCMH-type" evidence="7">
    <location>
        <begin position="34"/>
        <end position="206"/>
    </location>
</feature>
<comment type="cofactor">
    <cofactor evidence="1">
        <name>FAD</name>
        <dbReference type="ChEBI" id="CHEBI:57692"/>
    </cofactor>
</comment>
<keyword evidence="5" id="KW-0560">Oxidoreductase</keyword>
<evidence type="ECO:0000256" key="4">
    <source>
        <dbReference type="ARBA" id="ARBA00022827"/>
    </source>
</evidence>
<dbReference type="InParanoid" id="E1ZKF4"/>
<gene>
    <name evidence="8" type="ORF">CHLNCDRAFT_136479</name>
</gene>
<keyword evidence="4" id="KW-0274">FAD</keyword>
<dbReference type="GO" id="GO:0071949">
    <property type="term" value="F:FAD binding"/>
    <property type="evidence" value="ECO:0007669"/>
    <property type="project" value="InterPro"/>
</dbReference>
<evidence type="ECO:0000313" key="9">
    <source>
        <dbReference type="Proteomes" id="UP000008141"/>
    </source>
</evidence>
<evidence type="ECO:0000256" key="1">
    <source>
        <dbReference type="ARBA" id="ARBA00001974"/>
    </source>
</evidence>
<dbReference type="InterPro" id="IPR016169">
    <property type="entry name" value="FAD-bd_PCMH_sub2"/>
</dbReference>
<dbReference type="OMA" id="YLGECAS"/>
<dbReference type="Gene3D" id="3.40.462.20">
    <property type="match status" value="1"/>
</dbReference>
<dbReference type="Gene3D" id="3.30.43.10">
    <property type="entry name" value="Uridine Diphospho-n-acetylenolpyruvylglucosamine Reductase, domain 2"/>
    <property type="match status" value="1"/>
</dbReference>
<evidence type="ECO:0000313" key="8">
    <source>
        <dbReference type="EMBL" id="EFN53683.1"/>
    </source>
</evidence>
<dbReference type="Pfam" id="PF01565">
    <property type="entry name" value="FAD_binding_4"/>
    <property type="match status" value="1"/>
</dbReference>
<dbReference type="InterPro" id="IPR036318">
    <property type="entry name" value="FAD-bd_PCMH-like_sf"/>
</dbReference>
<dbReference type="InterPro" id="IPR006094">
    <property type="entry name" value="Oxid_FAD_bind_N"/>
</dbReference>
<comment type="similarity">
    <text evidence="2">Belongs to the oxygen-dependent FAD-linked oxidoreductase family.</text>
</comment>
<protein>
    <recommendedName>
        <fullName evidence="7">FAD-binding PCMH-type domain-containing protein</fullName>
    </recommendedName>
</protein>
<dbReference type="InterPro" id="IPR016167">
    <property type="entry name" value="FAD-bd_PCMH_sub1"/>
</dbReference>
<feature type="signal peptide" evidence="6">
    <location>
        <begin position="1"/>
        <end position="22"/>
    </location>
</feature>
<dbReference type="PANTHER" id="PTHR42973">
    <property type="entry name" value="BINDING OXIDOREDUCTASE, PUTATIVE (AFU_ORTHOLOGUE AFUA_1G17690)-RELATED"/>
    <property type="match status" value="1"/>
</dbReference>
<dbReference type="InterPro" id="IPR012951">
    <property type="entry name" value="BBE"/>
</dbReference>
<evidence type="ECO:0000256" key="2">
    <source>
        <dbReference type="ARBA" id="ARBA00005466"/>
    </source>
</evidence>
<dbReference type="InterPro" id="IPR016166">
    <property type="entry name" value="FAD-bd_PCMH"/>
</dbReference>
<name>E1ZKF4_CHLVA</name>
<dbReference type="Gene3D" id="3.30.465.10">
    <property type="match status" value="1"/>
</dbReference>
<dbReference type="PROSITE" id="PS00862">
    <property type="entry name" value="OX2_COVAL_FAD"/>
    <property type="match status" value="1"/>
</dbReference>
<dbReference type="Proteomes" id="UP000008141">
    <property type="component" value="Unassembled WGS sequence"/>
</dbReference>
<evidence type="ECO:0000256" key="6">
    <source>
        <dbReference type="SAM" id="SignalP"/>
    </source>
</evidence>
<dbReference type="eggNOG" id="ENOG502QQWK">
    <property type="taxonomic scope" value="Eukaryota"/>
</dbReference>
<reference evidence="8 9" key="1">
    <citation type="journal article" date="2010" name="Plant Cell">
        <title>The Chlorella variabilis NC64A genome reveals adaptation to photosymbiosis, coevolution with viruses, and cryptic sex.</title>
        <authorList>
            <person name="Blanc G."/>
            <person name="Duncan G."/>
            <person name="Agarkova I."/>
            <person name="Borodovsky M."/>
            <person name="Gurnon J."/>
            <person name="Kuo A."/>
            <person name="Lindquist E."/>
            <person name="Lucas S."/>
            <person name="Pangilinan J."/>
            <person name="Polle J."/>
            <person name="Salamov A."/>
            <person name="Terry A."/>
            <person name="Yamada T."/>
            <person name="Dunigan D.D."/>
            <person name="Grigoriev I.V."/>
            <person name="Claverie J.M."/>
            <person name="Van Etten J.L."/>
        </authorList>
    </citation>
    <scope>NUCLEOTIDE SEQUENCE [LARGE SCALE GENOMIC DNA]</scope>
    <source>
        <strain evidence="8 9">NC64A</strain>
    </source>
</reference>